<feature type="transmembrane region" description="Helical" evidence="10">
    <location>
        <begin position="126"/>
        <end position="149"/>
    </location>
</feature>
<keyword evidence="12" id="KW-1185">Reference proteome</keyword>
<dbReference type="EMBL" id="JAQQBR010000003">
    <property type="protein sequence ID" value="KAK0180386.1"/>
    <property type="molecule type" value="Genomic_DNA"/>
</dbReference>
<reference evidence="11" key="2">
    <citation type="submission" date="2023-03" db="EMBL/GenBank/DDBJ databases">
        <authorList>
            <person name="Inwood S.N."/>
            <person name="Skelly J.G."/>
            <person name="Guhlin J."/>
            <person name="Harrop T.W.R."/>
            <person name="Goldson S.G."/>
            <person name="Dearden P.K."/>
        </authorList>
    </citation>
    <scope>NUCLEOTIDE SEQUENCE</scope>
    <source>
        <strain evidence="11">Lincoln</strain>
        <tissue evidence="11">Whole body</tissue>
    </source>
</reference>
<evidence type="ECO:0000313" key="12">
    <source>
        <dbReference type="Proteomes" id="UP001168972"/>
    </source>
</evidence>
<keyword evidence="6 10" id="KW-1133">Transmembrane helix</keyword>
<dbReference type="GO" id="GO:0005549">
    <property type="term" value="F:odorant binding"/>
    <property type="evidence" value="ECO:0007669"/>
    <property type="project" value="InterPro"/>
</dbReference>
<evidence type="ECO:0000256" key="4">
    <source>
        <dbReference type="ARBA" id="ARBA00022692"/>
    </source>
</evidence>
<feature type="transmembrane region" description="Helical" evidence="10">
    <location>
        <begin position="20"/>
        <end position="42"/>
    </location>
</feature>
<dbReference type="PANTHER" id="PTHR21137">
    <property type="entry name" value="ODORANT RECEPTOR"/>
    <property type="match status" value="1"/>
</dbReference>
<comment type="subcellular location">
    <subcellularLocation>
        <location evidence="1 10">Cell membrane</location>
        <topology evidence="1 10">Multi-pass membrane protein</topology>
    </subcellularLocation>
</comment>
<feature type="transmembrane region" description="Helical" evidence="10">
    <location>
        <begin position="87"/>
        <end position="106"/>
    </location>
</feature>
<evidence type="ECO:0000256" key="9">
    <source>
        <dbReference type="ARBA" id="ARBA00023224"/>
    </source>
</evidence>
<feature type="transmembrane region" description="Helical" evidence="10">
    <location>
        <begin position="287"/>
        <end position="304"/>
    </location>
</feature>
<evidence type="ECO:0000256" key="10">
    <source>
        <dbReference type="RuleBase" id="RU351113"/>
    </source>
</evidence>
<dbReference type="Proteomes" id="UP001168972">
    <property type="component" value="Unassembled WGS sequence"/>
</dbReference>
<evidence type="ECO:0000256" key="7">
    <source>
        <dbReference type="ARBA" id="ARBA00023136"/>
    </source>
</evidence>
<dbReference type="GO" id="GO:0005886">
    <property type="term" value="C:plasma membrane"/>
    <property type="evidence" value="ECO:0007669"/>
    <property type="project" value="UniProtKB-SubCell"/>
</dbReference>
<evidence type="ECO:0000256" key="3">
    <source>
        <dbReference type="ARBA" id="ARBA00022606"/>
    </source>
</evidence>
<dbReference type="GO" id="GO:0004984">
    <property type="term" value="F:olfactory receptor activity"/>
    <property type="evidence" value="ECO:0007669"/>
    <property type="project" value="InterPro"/>
</dbReference>
<accession>A0AA39L0G4</accession>
<organism evidence="11 12">
    <name type="scientific">Microctonus hyperodae</name>
    <name type="common">Parasitoid wasp</name>
    <dbReference type="NCBI Taxonomy" id="165561"/>
    <lineage>
        <taxon>Eukaryota</taxon>
        <taxon>Metazoa</taxon>
        <taxon>Ecdysozoa</taxon>
        <taxon>Arthropoda</taxon>
        <taxon>Hexapoda</taxon>
        <taxon>Insecta</taxon>
        <taxon>Pterygota</taxon>
        <taxon>Neoptera</taxon>
        <taxon>Endopterygota</taxon>
        <taxon>Hymenoptera</taxon>
        <taxon>Apocrita</taxon>
        <taxon>Ichneumonoidea</taxon>
        <taxon>Braconidae</taxon>
        <taxon>Euphorinae</taxon>
        <taxon>Microctonus</taxon>
    </lineage>
</organism>
<evidence type="ECO:0000256" key="1">
    <source>
        <dbReference type="ARBA" id="ARBA00004651"/>
    </source>
</evidence>
<name>A0AA39L0G4_MICHY</name>
<reference evidence="11" key="1">
    <citation type="journal article" date="2023" name="bioRxiv">
        <title>Scaffold-level genome assemblies of two parasitoid biocontrol wasps reveal the parthenogenesis mechanism and an associated novel virus.</title>
        <authorList>
            <person name="Inwood S."/>
            <person name="Skelly J."/>
            <person name="Guhlin J."/>
            <person name="Harrop T."/>
            <person name="Goldson S."/>
            <person name="Dearden P."/>
        </authorList>
    </citation>
    <scope>NUCLEOTIDE SEQUENCE</scope>
    <source>
        <strain evidence="11">Lincoln</strain>
        <tissue evidence="11">Whole body</tissue>
    </source>
</reference>
<keyword evidence="2" id="KW-1003">Cell membrane</keyword>
<dbReference type="Pfam" id="PF02949">
    <property type="entry name" value="7tm_6"/>
    <property type="match status" value="1"/>
</dbReference>
<evidence type="ECO:0000256" key="5">
    <source>
        <dbReference type="ARBA" id="ARBA00022725"/>
    </source>
</evidence>
<gene>
    <name evidence="11" type="ORF">PV327_006030</name>
</gene>
<comment type="similarity">
    <text evidence="10">Belongs to the insect chemoreceptor superfamily. Heteromeric odorant receptor channel (TC 1.A.69) family.</text>
</comment>
<feature type="transmembrane region" description="Helical" evidence="10">
    <location>
        <begin position="257"/>
        <end position="275"/>
    </location>
</feature>
<keyword evidence="5 10" id="KW-0552">Olfaction</keyword>
<keyword evidence="9 10" id="KW-0807">Transducer</keyword>
<keyword evidence="4 10" id="KW-0812">Transmembrane</keyword>
<dbReference type="InterPro" id="IPR004117">
    <property type="entry name" value="7tm6_olfct_rcpt"/>
</dbReference>
<dbReference type="PANTHER" id="PTHR21137:SF35">
    <property type="entry name" value="ODORANT RECEPTOR 19A-RELATED"/>
    <property type="match status" value="1"/>
</dbReference>
<keyword evidence="7 10" id="KW-0472">Membrane</keyword>
<comment type="caution">
    <text evidence="10">Lacks conserved residue(s) required for the propagation of feature annotation.</text>
</comment>
<evidence type="ECO:0000256" key="6">
    <source>
        <dbReference type="ARBA" id="ARBA00022989"/>
    </source>
</evidence>
<sequence>MVLIFIGSLSADLILNYKDLLIVTDNGCYLAGISVIIFKLYVYQSQHKRISNLVEAIHASVSILSRSSDIGISTAVKQCVFYENLSGKFFICLGSALAIVLIFLVPKEEGALPIRAFYPFDISSSPLYELAFSIQAFSVSYGLLTIVLMDELVITLIRWINVQLLILGSNYEKCQQNFTESEAFNVPNSDGIITNCYDRSRTKEKHTEIRSFVPFKQQEADEMNDSFVWKFKTCAQNHQRFIYIVDELNSIFGSSMLMQLFASFSMICLTAFQAALGSEGTQNLMKFVIYLGAACSQLMNWCWFGNELLYQSTSLTTSQWLCGWENKYSDVKTFMIISLIRTKYPLQLKAGKFYNMSLQTFISRGISSERQCHFYRGHEINWLVAGRYRAPCLRL</sequence>
<comment type="caution">
    <text evidence="11">The sequence shown here is derived from an EMBL/GenBank/DDBJ whole genome shotgun (WGS) entry which is preliminary data.</text>
</comment>
<evidence type="ECO:0000256" key="2">
    <source>
        <dbReference type="ARBA" id="ARBA00022475"/>
    </source>
</evidence>
<dbReference type="GO" id="GO:0007165">
    <property type="term" value="P:signal transduction"/>
    <property type="evidence" value="ECO:0007669"/>
    <property type="project" value="UniProtKB-KW"/>
</dbReference>
<keyword evidence="8 10" id="KW-0675">Receptor</keyword>
<proteinExistence type="inferred from homology"/>
<keyword evidence="3 10" id="KW-0716">Sensory transduction</keyword>
<evidence type="ECO:0000256" key="8">
    <source>
        <dbReference type="ARBA" id="ARBA00023170"/>
    </source>
</evidence>
<dbReference type="AlphaFoldDB" id="A0AA39L0G4"/>
<protein>
    <recommendedName>
        <fullName evidence="10">Odorant receptor</fullName>
    </recommendedName>
</protein>
<evidence type="ECO:0000313" key="11">
    <source>
        <dbReference type="EMBL" id="KAK0180386.1"/>
    </source>
</evidence>